<reference evidence="2" key="1">
    <citation type="submission" date="2014-09" db="EMBL/GenBank/DDBJ databases">
        <authorList>
            <person name="Sharma Rahul"/>
            <person name="Thines Marco"/>
        </authorList>
    </citation>
    <scope>NUCLEOTIDE SEQUENCE [LARGE SCALE GENOMIC DNA]</scope>
</reference>
<keyword evidence="2" id="KW-1185">Reference proteome</keyword>
<dbReference type="EMBL" id="CCYD01000322">
    <property type="protein sequence ID" value="CEG38928.1"/>
    <property type="molecule type" value="Genomic_DNA"/>
</dbReference>
<protein>
    <submittedName>
        <fullName evidence="1">Uncharacterized protein</fullName>
    </submittedName>
</protein>
<proteinExistence type="predicted"/>
<evidence type="ECO:0000313" key="1">
    <source>
        <dbReference type="EMBL" id="CEG38928.1"/>
    </source>
</evidence>
<sequence length="55" mass="6402">MPARLWRICPTTALIPQDSLACFFQTTRLIKELSPAPTTPMFTFASIIFEHYWQI</sequence>
<dbReference type="AlphaFoldDB" id="A0A0P1ADG6"/>
<dbReference type="RefSeq" id="XP_024575297.1">
    <property type="nucleotide sequence ID" value="XM_024724418.1"/>
</dbReference>
<dbReference type="GeneID" id="36404028"/>
<accession>A0A0P1ADG6</accession>
<organism evidence="1 2">
    <name type="scientific">Plasmopara halstedii</name>
    <name type="common">Downy mildew of sunflower</name>
    <dbReference type="NCBI Taxonomy" id="4781"/>
    <lineage>
        <taxon>Eukaryota</taxon>
        <taxon>Sar</taxon>
        <taxon>Stramenopiles</taxon>
        <taxon>Oomycota</taxon>
        <taxon>Peronosporomycetes</taxon>
        <taxon>Peronosporales</taxon>
        <taxon>Peronosporaceae</taxon>
        <taxon>Plasmopara</taxon>
    </lineage>
</organism>
<dbReference type="Proteomes" id="UP000054928">
    <property type="component" value="Unassembled WGS sequence"/>
</dbReference>
<evidence type="ECO:0000313" key="2">
    <source>
        <dbReference type="Proteomes" id="UP000054928"/>
    </source>
</evidence>
<name>A0A0P1ADG6_PLAHL</name>